<protein>
    <submittedName>
        <fullName evidence="2">F-box domain-containing protein</fullName>
    </submittedName>
</protein>
<evidence type="ECO:0000313" key="2">
    <source>
        <dbReference type="WBParaSite" id="L893_g2718.t1"/>
    </source>
</evidence>
<keyword evidence="1" id="KW-1185">Reference proteome</keyword>
<accession>A0A1I7ZJY0</accession>
<evidence type="ECO:0000313" key="1">
    <source>
        <dbReference type="Proteomes" id="UP000095287"/>
    </source>
</evidence>
<dbReference type="AlphaFoldDB" id="A0A1I7ZJY0"/>
<name>A0A1I7ZJY0_9BILA</name>
<dbReference type="WBParaSite" id="L893_g2718.t1">
    <property type="protein sequence ID" value="L893_g2718.t1"/>
    <property type="gene ID" value="L893_g2718"/>
</dbReference>
<organism evidence="1 2">
    <name type="scientific">Steinernema glaseri</name>
    <dbReference type="NCBI Taxonomy" id="37863"/>
    <lineage>
        <taxon>Eukaryota</taxon>
        <taxon>Metazoa</taxon>
        <taxon>Ecdysozoa</taxon>
        <taxon>Nematoda</taxon>
        <taxon>Chromadorea</taxon>
        <taxon>Rhabditida</taxon>
        <taxon>Tylenchina</taxon>
        <taxon>Panagrolaimomorpha</taxon>
        <taxon>Strongyloidoidea</taxon>
        <taxon>Steinernematidae</taxon>
        <taxon>Steinernema</taxon>
    </lineage>
</organism>
<sequence length="498" mass="57410">MDHLLYDLVEEVVSYLPRSDVQTIARVAARSPTLDSWSIASEDQLERRFLLDVSVHLQGFEVEKNKAEKAPRIRLSVQKLLSEEHLEEWDFKNWRYAWIRSVVIEASLHSDSQVVKDSDIHQVLSTVSLPVDTSARTSLLIRNDCFYDPARPELAGLFWEATQKTQKDFAIVSLNNTDEDRLREFDGFVDDFIKRGAFLEKLTYQNEYPPTLDFCEAIASVFGKTRGRLSVCFEEMNLEPEGVELIVDAWLQSDGTFEEKQIKSDITNMLGEAVWSALKRKYEDIMQRRDPGVFLPTTDSSSGYLPHPTKLSSLLISPRQISVHVRVDFEWIDSVIDNWREGCGFYAWRGERNLFFQFKTGEDWIKLVEKYGSAAVIAHPMSPTVLEVKKMRNWFEIGVKHEFFTQKKMEAFITDWKKGNGETLVKEVTRMEVQTEEAAFSLVPKSYPHPLVNARCLLSERGWYANADSEVLRISIAPIDPEDVEDWNLELLFGSLQV</sequence>
<reference evidence="2" key="1">
    <citation type="submission" date="2016-11" db="UniProtKB">
        <authorList>
            <consortium name="WormBaseParasite"/>
        </authorList>
    </citation>
    <scope>IDENTIFICATION</scope>
</reference>
<proteinExistence type="predicted"/>
<dbReference type="Proteomes" id="UP000095287">
    <property type="component" value="Unplaced"/>
</dbReference>